<feature type="non-terminal residue" evidence="1">
    <location>
        <position position="1"/>
    </location>
</feature>
<sequence>TGEVKMSCETKCKLLCLINPFCNYKKCMKNCHDNDDSISTEEVQVNVAPTSSNGQVDGNLLE</sequence>
<evidence type="ECO:0000313" key="1">
    <source>
        <dbReference type="EMBL" id="MCE0480508.1"/>
    </source>
</evidence>
<protein>
    <submittedName>
        <fullName evidence="1">Uncharacterized protein</fullName>
    </submittedName>
</protein>
<keyword evidence="2" id="KW-1185">Reference proteome</keyword>
<organism evidence="1 2">
    <name type="scientific">Datura stramonium</name>
    <name type="common">Jimsonweed</name>
    <name type="synonym">Common thornapple</name>
    <dbReference type="NCBI Taxonomy" id="4076"/>
    <lineage>
        <taxon>Eukaryota</taxon>
        <taxon>Viridiplantae</taxon>
        <taxon>Streptophyta</taxon>
        <taxon>Embryophyta</taxon>
        <taxon>Tracheophyta</taxon>
        <taxon>Spermatophyta</taxon>
        <taxon>Magnoliopsida</taxon>
        <taxon>eudicotyledons</taxon>
        <taxon>Gunneridae</taxon>
        <taxon>Pentapetalae</taxon>
        <taxon>asterids</taxon>
        <taxon>lamiids</taxon>
        <taxon>Solanales</taxon>
        <taxon>Solanaceae</taxon>
        <taxon>Solanoideae</taxon>
        <taxon>Datureae</taxon>
        <taxon>Datura</taxon>
    </lineage>
</organism>
<dbReference type="Proteomes" id="UP000823775">
    <property type="component" value="Unassembled WGS sequence"/>
</dbReference>
<evidence type="ECO:0000313" key="2">
    <source>
        <dbReference type="Proteomes" id="UP000823775"/>
    </source>
</evidence>
<comment type="caution">
    <text evidence="1">The sequence shown here is derived from an EMBL/GenBank/DDBJ whole genome shotgun (WGS) entry which is preliminary data.</text>
</comment>
<dbReference type="EMBL" id="JACEIK010005013">
    <property type="protein sequence ID" value="MCE0480508.1"/>
    <property type="molecule type" value="Genomic_DNA"/>
</dbReference>
<reference evidence="1 2" key="1">
    <citation type="journal article" date="2021" name="BMC Genomics">
        <title>Datura genome reveals duplications of psychoactive alkaloid biosynthetic genes and high mutation rate following tissue culture.</title>
        <authorList>
            <person name="Rajewski A."/>
            <person name="Carter-House D."/>
            <person name="Stajich J."/>
            <person name="Litt A."/>
        </authorList>
    </citation>
    <scope>NUCLEOTIDE SEQUENCE [LARGE SCALE GENOMIC DNA]</scope>
    <source>
        <strain evidence="1">AR-01</strain>
    </source>
</reference>
<gene>
    <name evidence="1" type="ORF">HAX54_037437</name>
</gene>
<accession>A0ABS8VM80</accession>
<proteinExistence type="predicted"/>
<name>A0ABS8VM80_DATST</name>